<organism evidence="1 2">
    <name type="scientific">Panicum virgatum</name>
    <name type="common">Blackwell switchgrass</name>
    <dbReference type="NCBI Taxonomy" id="38727"/>
    <lineage>
        <taxon>Eukaryota</taxon>
        <taxon>Viridiplantae</taxon>
        <taxon>Streptophyta</taxon>
        <taxon>Embryophyta</taxon>
        <taxon>Tracheophyta</taxon>
        <taxon>Spermatophyta</taxon>
        <taxon>Magnoliopsida</taxon>
        <taxon>Liliopsida</taxon>
        <taxon>Poales</taxon>
        <taxon>Poaceae</taxon>
        <taxon>PACMAD clade</taxon>
        <taxon>Panicoideae</taxon>
        <taxon>Panicodae</taxon>
        <taxon>Paniceae</taxon>
        <taxon>Panicinae</taxon>
        <taxon>Panicum</taxon>
        <taxon>Panicum sect. Hiantes</taxon>
    </lineage>
</organism>
<protein>
    <submittedName>
        <fullName evidence="1">Uncharacterized protein</fullName>
    </submittedName>
</protein>
<dbReference type="AlphaFoldDB" id="A0A8T0QYJ7"/>
<reference evidence="1" key="1">
    <citation type="submission" date="2020-05" db="EMBL/GenBank/DDBJ databases">
        <title>WGS assembly of Panicum virgatum.</title>
        <authorList>
            <person name="Lovell J.T."/>
            <person name="Jenkins J."/>
            <person name="Shu S."/>
            <person name="Juenger T.E."/>
            <person name="Schmutz J."/>
        </authorList>
    </citation>
    <scope>NUCLEOTIDE SEQUENCE</scope>
    <source>
        <strain evidence="1">AP13</strain>
    </source>
</reference>
<sequence length="207" mass="24147">MPIPYAPRPTDFHRYSSWGWNDSWAHTPSYLRPYHVEYAAPRETMRAGQPYVDNDHLNVIDEKPINVLETSAIDGKGREKLTFDIPNAKSEQSELKKPKIKKKSLLSRIEAKPSHPLDSSNWQKEKLQRLSAQELKQRDMARREGPRDDLQNYWSVHHPFDLPMSYMPMSWNSSYNMFGYPSCSNFDPRMTYGSLYHGGLSPNCYAY</sequence>
<evidence type="ECO:0000313" key="1">
    <source>
        <dbReference type="EMBL" id="KAG2578009.1"/>
    </source>
</evidence>
<accession>A0A8T0QYJ7</accession>
<name>A0A8T0QYJ7_PANVG</name>
<dbReference type="Proteomes" id="UP000823388">
    <property type="component" value="Chromosome 6N"/>
</dbReference>
<dbReference type="EMBL" id="CM029048">
    <property type="protein sequence ID" value="KAG2578009.1"/>
    <property type="molecule type" value="Genomic_DNA"/>
</dbReference>
<gene>
    <name evidence="1" type="ORF">PVAP13_6NG201400</name>
</gene>
<evidence type="ECO:0000313" key="2">
    <source>
        <dbReference type="Proteomes" id="UP000823388"/>
    </source>
</evidence>
<keyword evidence="2" id="KW-1185">Reference proteome</keyword>
<comment type="caution">
    <text evidence="1">The sequence shown here is derived from an EMBL/GenBank/DDBJ whole genome shotgun (WGS) entry which is preliminary data.</text>
</comment>
<proteinExistence type="predicted"/>